<protein>
    <submittedName>
        <fullName evidence="1">Uncharacterized protein</fullName>
    </submittedName>
</protein>
<evidence type="ECO:0000313" key="1">
    <source>
        <dbReference type="EMBL" id="VXA54273.1"/>
    </source>
</evidence>
<reference evidence="1 2" key="1">
    <citation type="submission" date="2019-10" db="EMBL/GenBank/DDBJ databases">
        <authorList>
            <person name="Karimi E."/>
        </authorList>
    </citation>
    <scope>NUCLEOTIDE SEQUENCE [LARGE SCALE GENOMIC DNA]</scope>
    <source>
        <strain evidence="1">Acinetobacter sp. 8BE</strain>
    </source>
</reference>
<organism evidence="1 2">
    <name type="scientific">Acinetobacter proteolyticus</name>
    <dbReference type="NCBI Taxonomy" id="1776741"/>
    <lineage>
        <taxon>Bacteria</taxon>
        <taxon>Pseudomonadati</taxon>
        <taxon>Pseudomonadota</taxon>
        <taxon>Gammaproteobacteria</taxon>
        <taxon>Moraxellales</taxon>
        <taxon>Moraxellaceae</taxon>
        <taxon>Acinetobacter</taxon>
    </lineage>
</organism>
<dbReference type="EMBL" id="CABWKZ010000006">
    <property type="protein sequence ID" value="VXA54273.1"/>
    <property type="molecule type" value="Genomic_DNA"/>
</dbReference>
<name>A0A653K1M2_9GAMM</name>
<sequence length="57" mass="6936">MEFSKNEVEDIFWILMGYGQSESKDKLLNKIYDVYRLCPICSEFFEKSENHYHHDID</sequence>
<gene>
    <name evidence="1" type="ORF">ACI8B_140028</name>
</gene>
<dbReference type="Proteomes" id="UP000430404">
    <property type="component" value="Unassembled WGS sequence"/>
</dbReference>
<dbReference type="AlphaFoldDB" id="A0A653K1M2"/>
<proteinExistence type="predicted"/>
<evidence type="ECO:0000313" key="2">
    <source>
        <dbReference type="Proteomes" id="UP000430404"/>
    </source>
</evidence>
<accession>A0A653K1M2</accession>